<dbReference type="Pfam" id="PF00459">
    <property type="entry name" value="Inositol_P"/>
    <property type="match status" value="1"/>
</dbReference>
<dbReference type="STRING" id="1805483.A0A177ED51"/>
<dbReference type="InterPro" id="IPR000760">
    <property type="entry name" value="Inositol_monophosphatase-like"/>
</dbReference>
<dbReference type="VEuPathDB" id="MicrosporidiaDB:NEDG_00789"/>
<dbReference type="OrthoDB" id="411145at2759"/>
<evidence type="ECO:0000256" key="5">
    <source>
        <dbReference type="ARBA" id="ARBA00022842"/>
    </source>
</evidence>
<comment type="cofactor">
    <cofactor evidence="1 6">
        <name>Mg(2+)</name>
        <dbReference type="ChEBI" id="CHEBI:18420"/>
    </cofactor>
</comment>
<sequence length="327" mass="35444">MDQLLLPLFKDCMKYVCLASHLVLETKERKTFVKKDLSVVTIYDIAIQIIFTNLLTRYDIDLVSEEENDALYGEVALGVAGGSRGAEGSRNVQEIAAYFARHSIPVATDRHPQSAISTTERVTVVLDPIDGTKGFVGDRVFSIVVSAMHQNRALFSIVASPKEKRVFYRVGGMLGLVEALPSFRSRPKVFCLGDSPSESLGCFNESLLLEIGVSAEGSHSSGLLTQLLSELSKVHGTRVHAIDGQCKYAKVAAGELDLFVRIPRARFEEKVWDHCAGIDLVHGSSGIVSDLEGNLLSPSVPTAFGVVAALSGTLHQLCLSILQRLAS</sequence>
<proteinExistence type="inferred from homology"/>
<dbReference type="GO" id="GO:0046872">
    <property type="term" value="F:metal ion binding"/>
    <property type="evidence" value="ECO:0007669"/>
    <property type="project" value="UniProtKB-KW"/>
</dbReference>
<evidence type="ECO:0000256" key="2">
    <source>
        <dbReference type="ARBA" id="ARBA00009759"/>
    </source>
</evidence>
<feature type="binding site" evidence="6">
    <location>
        <position position="130"/>
    </location>
    <ligand>
        <name>Mg(2+)</name>
        <dbReference type="ChEBI" id="CHEBI:18420"/>
        <label>1</label>
        <note>catalytic</note>
    </ligand>
</feature>
<gene>
    <name evidence="7" type="ORF">NEDG_00789</name>
</gene>
<evidence type="ECO:0000256" key="1">
    <source>
        <dbReference type="ARBA" id="ARBA00001946"/>
    </source>
</evidence>
<accession>A0A177ED51</accession>
<dbReference type="Gene3D" id="3.40.190.80">
    <property type="match status" value="1"/>
</dbReference>
<protein>
    <recommendedName>
        <fullName evidence="9">3'(2'), 5'-bisphosphate nucleotidase</fullName>
    </recommendedName>
</protein>
<dbReference type="PANTHER" id="PTHR43200">
    <property type="entry name" value="PHOSPHATASE"/>
    <property type="match status" value="1"/>
</dbReference>
<feature type="binding site" evidence="6">
    <location>
        <position position="129"/>
    </location>
    <ligand>
        <name>Mg(2+)</name>
        <dbReference type="ChEBI" id="CHEBI:18420"/>
        <label>1</label>
        <note>catalytic</note>
    </ligand>
</feature>
<reference evidence="7 8" key="1">
    <citation type="submission" date="2016-02" db="EMBL/GenBank/DDBJ databases">
        <title>Discovery of a natural microsporidian pathogen with a broad tissue tropism in Caenorhabditis elegans.</title>
        <authorList>
            <person name="Luallen R.J."/>
            <person name="Reinke A.W."/>
            <person name="Tong L."/>
            <person name="Botts M.R."/>
            <person name="Felix M.-A."/>
            <person name="Troemel E.R."/>
        </authorList>
    </citation>
    <scope>NUCLEOTIDE SEQUENCE [LARGE SCALE GENOMIC DNA]</scope>
    <source>
        <strain evidence="7 8">JUm2807</strain>
    </source>
</reference>
<evidence type="ECO:0000256" key="4">
    <source>
        <dbReference type="ARBA" id="ARBA00022801"/>
    </source>
</evidence>
<keyword evidence="8" id="KW-1185">Reference proteome</keyword>
<dbReference type="Gene3D" id="3.30.540.10">
    <property type="entry name" value="Fructose-1,6-Bisphosphatase, subunit A, domain 1"/>
    <property type="match status" value="1"/>
</dbReference>
<keyword evidence="3 6" id="KW-0479">Metal-binding</keyword>
<dbReference type="RefSeq" id="XP_067544304.1">
    <property type="nucleotide sequence ID" value="XM_067688207.1"/>
</dbReference>
<comment type="caution">
    <text evidence="7">The sequence shown here is derived from an EMBL/GenBank/DDBJ whole genome shotgun (WGS) entry which is preliminary data.</text>
</comment>
<organism evidence="7 8">
    <name type="scientific">Nematocida displodere</name>
    <dbReference type="NCBI Taxonomy" id="1805483"/>
    <lineage>
        <taxon>Eukaryota</taxon>
        <taxon>Fungi</taxon>
        <taxon>Fungi incertae sedis</taxon>
        <taxon>Microsporidia</taxon>
        <taxon>Nematocida</taxon>
    </lineage>
</organism>
<evidence type="ECO:0000256" key="6">
    <source>
        <dbReference type="PIRSR" id="PIRSR600760-2"/>
    </source>
</evidence>
<dbReference type="GO" id="GO:0016791">
    <property type="term" value="F:phosphatase activity"/>
    <property type="evidence" value="ECO:0007669"/>
    <property type="project" value="UniProtKB-ARBA"/>
</dbReference>
<feature type="binding site" evidence="6">
    <location>
        <position position="273"/>
    </location>
    <ligand>
        <name>Mg(2+)</name>
        <dbReference type="ChEBI" id="CHEBI:18420"/>
        <label>1</label>
        <note>catalytic</note>
    </ligand>
</feature>
<dbReference type="InterPro" id="IPR051090">
    <property type="entry name" value="Inositol_monoP_superfamily"/>
</dbReference>
<name>A0A177ED51_9MICR</name>
<dbReference type="GeneID" id="93647139"/>
<dbReference type="PANTHER" id="PTHR43200:SF6">
    <property type="entry name" value="3'(2'),5'-BISPHOSPHATE NUCLEOTIDASE"/>
    <property type="match status" value="1"/>
</dbReference>
<dbReference type="AlphaFoldDB" id="A0A177ED51"/>
<dbReference type="SUPFAM" id="SSF56655">
    <property type="entry name" value="Carbohydrate phosphatase"/>
    <property type="match status" value="1"/>
</dbReference>
<dbReference type="Proteomes" id="UP000185944">
    <property type="component" value="Unassembled WGS sequence"/>
</dbReference>
<evidence type="ECO:0000313" key="7">
    <source>
        <dbReference type="EMBL" id="OAG29656.1"/>
    </source>
</evidence>
<evidence type="ECO:0000256" key="3">
    <source>
        <dbReference type="ARBA" id="ARBA00022723"/>
    </source>
</evidence>
<keyword evidence="4" id="KW-0378">Hydrolase</keyword>
<dbReference type="EMBL" id="LTDL01000040">
    <property type="protein sequence ID" value="OAG29656.1"/>
    <property type="molecule type" value="Genomic_DNA"/>
</dbReference>
<comment type="similarity">
    <text evidence="2">Belongs to the inositol monophosphatase superfamily.</text>
</comment>
<feature type="binding site" evidence="6">
    <location>
        <position position="127"/>
    </location>
    <ligand>
        <name>Mg(2+)</name>
        <dbReference type="ChEBI" id="CHEBI:18420"/>
        <label>1</label>
        <note>catalytic</note>
    </ligand>
</feature>
<evidence type="ECO:0008006" key="9">
    <source>
        <dbReference type="Google" id="ProtNLM"/>
    </source>
</evidence>
<keyword evidence="5 6" id="KW-0460">Magnesium</keyword>
<dbReference type="GO" id="GO:0000105">
    <property type="term" value="P:L-histidine biosynthetic process"/>
    <property type="evidence" value="ECO:0007669"/>
    <property type="project" value="TreeGrafter"/>
</dbReference>
<feature type="binding site" evidence="6">
    <location>
        <position position="65"/>
    </location>
    <ligand>
        <name>Mg(2+)</name>
        <dbReference type="ChEBI" id="CHEBI:18420"/>
        <label>1</label>
        <note>catalytic</note>
    </ligand>
</feature>
<evidence type="ECO:0000313" key="8">
    <source>
        <dbReference type="Proteomes" id="UP000185944"/>
    </source>
</evidence>